<accession>A0A1R3HAX0</accession>
<dbReference type="Proteomes" id="UP000188268">
    <property type="component" value="Unassembled WGS sequence"/>
</dbReference>
<gene>
    <name evidence="1" type="ORF">CCACVL1_20547</name>
</gene>
<dbReference type="EMBL" id="AWWV01012419">
    <property type="protein sequence ID" value="OMO67403.1"/>
    <property type="molecule type" value="Genomic_DNA"/>
</dbReference>
<evidence type="ECO:0000313" key="1">
    <source>
        <dbReference type="EMBL" id="OMO67403.1"/>
    </source>
</evidence>
<organism evidence="1 2">
    <name type="scientific">Corchorus capsularis</name>
    <name type="common">Jute</name>
    <dbReference type="NCBI Taxonomy" id="210143"/>
    <lineage>
        <taxon>Eukaryota</taxon>
        <taxon>Viridiplantae</taxon>
        <taxon>Streptophyta</taxon>
        <taxon>Embryophyta</taxon>
        <taxon>Tracheophyta</taxon>
        <taxon>Spermatophyta</taxon>
        <taxon>Magnoliopsida</taxon>
        <taxon>eudicotyledons</taxon>
        <taxon>Gunneridae</taxon>
        <taxon>Pentapetalae</taxon>
        <taxon>rosids</taxon>
        <taxon>malvids</taxon>
        <taxon>Malvales</taxon>
        <taxon>Malvaceae</taxon>
        <taxon>Grewioideae</taxon>
        <taxon>Apeibeae</taxon>
        <taxon>Corchorus</taxon>
    </lineage>
</organism>
<dbReference type="AlphaFoldDB" id="A0A1R3HAX0"/>
<comment type="caution">
    <text evidence="1">The sequence shown here is derived from an EMBL/GenBank/DDBJ whole genome shotgun (WGS) entry which is preliminary data.</text>
</comment>
<proteinExistence type="predicted"/>
<evidence type="ECO:0000313" key="2">
    <source>
        <dbReference type="Proteomes" id="UP000188268"/>
    </source>
</evidence>
<reference evidence="1 2" key="1">
    <citation type="submission" date="2013-09" db="EMBL/GenBank/DDBJ databases">
        <title>Corchorus capsularis genome sequencing.</title>
        <authorList>
            <person name="Alam M."/>
            <person name="Haque M.S."/>
            <person name="Islam M.S."/>
            <person name="Emdad E.M."/>
            <person name="Islam M.M."/>
            <person name="Ahmed B."/>
            <person name="Halim A."/>
            <person name="Hossen Q.M.M."/>
            <person name="Hossain M.Z."/>
            <person name="Ahmed R."/>
            <person name="Khan M.M."/>
            <person name="Islam R."/>
            <person name="Rashid M.M."/>
            <person name="Khan S.A."/>
            <person name="Rahman M.S."/>
            <person name="Alam M."/>
        </authorList>
    </citation>
    <scope>NUCLEOTIDE SEQUENCE [LARGE SCALE GENOMIC DNA]</scope>
    <source>
        <strain evidence="2">cv. CVL-1</strain>
        <tissue evidence="1">Whole seedling</tissue>
    </source>
</reference>
<name>A0A1R3HAX0_COCAP</name>
<sequence>MAMDHHKALRVREIEIEIEKEIDLSHIAISHVDVKGIAMLHSFASEDVVESTVATTSNRIYTTTTYAFK</sequence>
<keyword evidence="2" id="KW-1185">Reference proteome</keyword>
<protein>
    <submittedName>
        <fullName evidence="1">Uncharacterized protein</fullName>
    </submittedName>
</protein>
<dbReference type="Gramene" id="OMO67403">
    <property type="protein sequence ID" value="OMO67403"/>
    <property type="gene ID" value="CCACVL1_20547"/>
</dbReference>